<reference evidence="1 2" key="1">
    <citation type="journal article" date="2022" name="New Phytol.">
        <title>Ecological generalism drives hyperdiversity of secondary metabolite gene clusters in xylarialean endophytes.</title>
        <authorList>
            <person name="Franco M.E.E."/>
            <person name="Wisecaver J.H."/>
            <person name="Arnold A.E."/>
            <person name="Ju Y.M."/>
            <person name="Slot J.C."/>
            <person name="Ahrendt S."/>
            <person name="Moore L.P."/>
            <person name="Eastman K.E."/>
            <person name="Scott K."/>
            <person name="Konkel Z."/>
            <person name="Mondo S.J."/>
            <person name="Kuo A."/>
            <person name="Hayes R.D."/>
            <person name="Haridas S."/>
            <person name="Andreopoulos B."/>
            <person name="Riley R."/>
            <person name="LaButti K."/>
            <person name="Pangilinan J."/>
            <person name="Lipzen A."/>
            <person name="Amirebrahimi M."/>
            <person name="Yan J."/>
            <person name="Adam C."/>
            <person name="Keymanesh K."/>
            <person name="Ng V."/>
            <person name="Louie K."/>
            <person name="Northen T."/>
            <person name="Drula E."/>
            <person name="Henrissat B."/>
            <person name="Hsieh H.M."/>
            <person name="Youens-Clark K."/>
            <person name="Lutzoni F."/>
            <person name="Miadlikowska J."/>
            <person name="Eastwood D.C."/>
            <person name="Hamelin R.C."/>
            <person name="Grigoriev I.V."/>
            <person name="U'Ren J.M."/>
        </authorList>
    </citation>
    <scope>NUCLEOTIDE SEQUENCE [LARGE SCALE GENOMIC DNA]</scope>
    <source>
        <strain evidence="1 2">CBS 119005</strain>
    </source>
</reference>
<gene>
    <name evidence="1" type="ORF">F4820DRAFT_187103</name>
</gene>
<protein>
    <submittedName>
        <fullName evidence="1">Alpha/beta-hydrolase</fullName>
    </submittedName>
</protein>
<evidence type="ECO:0000313" key="1">
    <source>
        <dbReference type="EMBL" id="KAI4867763.1"/>
    </source>
</evidence>
<dbReference type="EMBL" id="MU393444">
    <property type="protein sequence ID" value="KAI4867763.1"/>
    <property type="molecule type" value="Genomic_DNA"/>
</dbReference>
<accession>A0ACB9Z9U3</accession>
<name>A0ACB9Z9U3_9PEZI</name>
<keyword evidence="2" id="KW-1185">Reference proteome</keyword>
<proteinExistence type="predicted"/>
<organism evidence="1 2">
    <name type="scientific">Hypoxylon rubiginosum</name>
    <dbReference type="NCBI Taxonomy" id="110542"/>
    <lineage>
        <taxon>Eukaryota</taxon>
        <taxon>Fungi</taxon>
        <taxon>Dikarya</taxon>
        <taxon>Ascomycota</taxon>
        <taxon>Pezizomycotina</taxon>
        <taxon>Sordariomycetes</taxon>
        <taxon>Xylariomycetidae</taxon>
        <taxon>Xylariales</taxon>
        <taxon>Hypoxylaceae</taxon>
        <taxon>Hypoxylon</taxon>
    </lineage>
</organism>
<evidence type="ECO:0000313" key="2">
    <source>
        <dbReference type="Proteomes" id="UP001497700"/>
    </source>
</evidence>
<comment type="caution">
    <text evidence="1">The sequence shown here is derived from an EMBL/GenBank/DDBJ whole genome shotgun (WGS) entry which is preliminary data.</text>
</comment>
<dbReference type="Proteomes" id="UP001497700">
    <property type="component" value="Unassembled WGS sequence"/>
</dbReference>
<sequence>MAGVKIVEGTFQVSGANLFTKSWLPEGGPTKAKLVMVHGFSDHVDRYYDFFPSLARRGVAVYGFDQRGWGRSVRAPSDRGRTGPTAVVLADIAAFARSRVLPAEPAAAPVFVLGHSMGGGEVLTLAGTPEYRDLVARVRGWILEAPFLAFAPAVQPHWITVAGGRLAARVAPNFHLVRPVPPEHLTRDPAARRSIAADALLHNTGTLEGLAAMIDRAEALSAGRVALDPGVVRSVFLAHGTADVVTDIGAAEAWWRRQKLADGRFKAYEGFYHQLHADHGKEEFYRDVGDWILERCDDDTVRGGAPEAKL</sequence>